<dbReference type="Pfam" id="PF01638">
    <property type="entry name" value="HxlR"/>
    <property type="match status" value="1"/>
</dbReference>
<dbReference type="RefSeq" id="WP_120141589.1">
    <property type="nucleotide sequence ID" value="NZ_CP031933.2"/>
</dbReference>
<dbReference type="SUPFAM" id="SSF46785">
    <property type="entry name" value="Winged helix' DNA-binding domain"/>
    <property type="match status" value="1"/>
</dbReference>
<dbReference type="Proteomes" id="UP000267208">
    <property type="component" value="Chromosome"/>
</dbReference>
<protein>
    <submittedName>
        <fullName evidence="5">Transcriptional regulator</fullName>
    </submittedName>
</protein>
<evidence type="ECO:0000256" key="3">
    <source>
        <dbReference type="ARBA" id="ARBA00023163"/>
    </source>
</evidence>
<dbReference type="KEGG" id="lzh:D1B17_01025"/>
<evidence type="ECO:0000313" key="5">
    <source>
        <dbReference type="EMBL" id="AYE37315.1"/>
    </source>
</evidence>
<keyword evidence="1" id="KW-0805">Transcription regulation</keyword>
<dbReference type="InterPro" id="IPR036390">
    <property type="entry name" value="WH_DNA-bd_sf"/>
</dbReference>
<evidence type="ECO:0000259" key="4">
    <source>
        <dbReference type="PROSITE" id="PS51118"/>
    </source>
</evidence>
<dbReference type="Gene3D" id="1.10.10.10">
    <property type="entry name" value="Winged helix-like DNA-binding domain superfamily/Winged helix DNA-binding domain"/>
    <property type="match status" value="1"/>
</dbReference>
<evidence type="ECO:0000313" key="6">
    <source>
        <dbReference type="Proteomes" id="UP000267208"/>
    </source>
</evidence>
<dbReference type="OrthoDB" id="9791143at2"/>
<keyword evidence="6" id="KW-1185">Reference proteome</keyword>
<dbReference type="EMBL" id="CP031933">
    <property type="protein sequence ID" value="AYE37315.1"/>
    <property type="molecule type" value="Genomic_DNA"/>
</dbReference>
<reference evidence="6" key="1">
    <citation type="submission" date="2018-08" db="EMBL/GenBank/DDBJ databases">
        <title>Genome of Lactobacillus sp. HBUAS52074.</title>
        <authorList>
            <person name="Guo Z."/>
            <person name="Zhang Z.D."/>
        </authorList>
    </citation>
    <scope>NUCLEOTIDE SEQUENCE [LARGE SCALE GENOMIC DNA]</scope>
    <source>
        <strain evidence="6">HBUAS52074</strain>
    </source>
</reference>
<dbReference type="PANTHER" id="PTHR33204">
    <property type="entry name" value="TRANSCRIPTIONAL REGULATOR, MARR FAMILY"/>
    <property type="match status" value="1"/>
</dbReference>
<dbReference type="AlphaFoldDB" id="A0A386PQY9"/>
<keyword evidence="3" id="KW-0804">Transcription</keyword>
<dbReference type="InterPro" id="IPR036388">
    <property type="entry name" value="WH-like_DNA-bd_sf"/>
</dbReference>
<proteinExistence type="predicted"/>
<dbReference type="InterPro" id="IPR002577">
    <property type="entry name" value="HTH_HxlR"/>
</dbReference>
<gene>
    <name evidence="5" type="ORF">D1B17_01025</name>
</gene>
<keyword evidence="2" id="KW-0238">DNA-binding</keyword>
<dbReference type="PROSITE" id="PS51118">
    <property type="entry name" value="HTH_HXLR"/>
    <property type="match status" value="1"/>
</dbReference>
<feature type="domain" description="HTH hxlR-type" evidence="4">
    <location>
        <begin position="12"/>
        <end position="111"/>
    </location>
</feature>
<organism evidence="5 6">
    <name type="scientific">Companilactobacillus zhachilii</name>
    <dbReference type="NCBI Taxonomy" id="2304606"/>
    <lineage>
        <taxon>Bacteria</taxon>
        <taxon>Bacillati</taxon>
        <taxon>Bacillota</taxon>
        <taxon>Bacilli</taxon>
        <taxon>Lactobacillales</taxon>
        <taxon>Lactobacillaceae</taxon>
        <taxon>Companilactobacillus</taxon>
    </lineage>
</organism>
<dbReference type="GO" id="GO:0003677">
    <property type="term" value="F:DNA binding"/>
    <property type="evidence" value="ECO:0007669"/>
    <property type="project" value="UniProtKB-KW"/>
</dbReference>
<sequence>MYEHKMENDFRSPLEKGLAAFDGKWKTRIICCLSNNGSLRYTALKKELDGITDAVLALTLKELTDYKIISRTQFNEIPVRVEYDLTRKGIEALPILKNICQWTQKYNPESEQVCCGCGRPNCKFDL</sequence>
<name>A0A386PQY9_9LACO</name>
<evidence type="ECO:0000256" key="1">
    <source>
        <dbReference type="ARBA" id="ARBA00023015"/>
    </source>
</evidence>
<accession>A0A386PQY9</accession>
<evidence type="ECO:0000256" key="2">
    <source>
        <dbReference type="ARBA" id="ARBA00023125"/>
    </source>
</evidence>